<organism evidence="3 4">
    <name type="scientific">Xenoophorus captivus</name>
    <dbReference type="NCBI Taxonomy" id="1517983"/>
    <lineage>
        <taxon>Eukaryota</taxon>
        <taxon>Metazoa</taxon>
        <taxon>Chordata</taxon>
        <taxon>Craniata</taxon>
        <taxon>Vertebrata</taxon>
        <taxon>Euteleostomi</taxon>
        <taxon>Actinopterygii</taxon>
        <taxon>Neopterygii</taxon>
        <taxon>Teleostei</taxon>
        <taxon>Neoteleostei</taxon>
        <taxon>Acanthomorphata</taxon>
        <taxon>Ovalentaria</taxon>
        <taxon>Atherinomorphae</taxon>
        <taxon>Cyprinodontiformes</taxon>
        <taxon>Goodeidae</taxon>
        <taxon>Xenoophorus</taxon>
    </lineage>
</organism>
<sequence>LAACLVRVWGSLCIQPAQGLPSDRTMELLEHRNGRDVGGEFLNSSLELRVSDPPKVVDTRRCGSQGQTGGLIVDLIPERPQGEGMEQGQAGPTELFEEQAASVVVAEAARCHIKITTQRSIHLRIANHTTRDIYVRLDLFSEYMNILSLFSSPCASMLPTPVEDSQGGVNQLFSSSVQSPARFLRELHADPDIQAQLEAEKEREGTYECTRLGTRSGMSEVLSSSLHLLSSNERVNTWVLGIARFVAVLMGVLLITVPTLLLLLESDIDVSFLHEIRQTPEFEQFHYDYYCPLRRWILCKISMVMENLWSD</sequence>
<keyword evidence="1" id="KW-0812">Transmembrane</keyword>
<evidence type="ECO:0008006" key="5">
    <source>
        <dbReference type="Google" id="ProtNLM"/>
    </source>
</evidence>
<proteinExistence type="predicted"/>
<keyword evidence="1" id="KW-1133">Transmembrane helix</keyword>
<evidence type="ECO:0000313" key="4">
    <source>
        <dbReference type="Proteomes" id="UP001434883"/>
    </source>
</evidence>
<name>A0ABV0QI64_9TELE</name>
<keyword evidence="1" id="KW-0472">Membrane</keyword>
<feature type="chain" id="PRO_5047182432" description="FERM domain containing 3" evidence="2">
    <location>
        <begin position="20"/>
        <end position="311"/>
    </location>
</feature>
<protein>
    <recommendedName>
        <fullName evidence="5">FERM domain containing 3</fullName>
    </recommendedName>
</protein>
<evidence type="ECO:0000256" key="1">
    <source>
        <dbReference type="SAM" id="Phobius"/>
    </source>
</evidence>
<accession>A0ABV0QI64</accession>
<evidence type="ECO:0000313" key="3">
    <source>
        <dbReference type="EMBL" id="MEQ2195133.1"/>
    </source>
</evidence>
<feature type="transmembrane region" description="Helical" evidence="1">
    <location>
        <begin position="238"/>
        <end position="264"/>
    </location>
</feature>
<dbReference type="EMBL" id="JAHRIN010010328">
    <property type="protein sequence ID" value="MEQ2195133.1"/>
    <property type="molecule type" value="Genomic_DNA"/>
</dbReference>
<comment type="caution">
    <text evidence="3">The sequence shown here is derived from an EMBL/GenBank/DDBJ whole genome shotgun (WGS) entry which is preliminary data.</text>
</comment>
<feature type="signal peptide" evidence="2">
    <location>
        <begin position="1"/>
        <end position="19"/>
    </location>
</feature>
<keyword evidence="2" id="KW-0732">Signal</keyword>
<keyword evidence="4" id="KW-1185">Reference proteome</keyword>
<feature type="non-terminal residue" evidence="3">
    <location>
        <position position="1"/>
    </location>
</feature>
<gene>
    <name evidence="3" type="ORF">XENOCAPTIV_007992</name>
</gene>
<reference evidence="3 4" key="1">
    <citation type="submission" date="2021-06" db="EMBL/GenBank/DDBJ databases">
        <authorList>
            <person name="Palmer J.M."/>
        </authorList>
    </citation>
    <scope>NUCLEOTIDE SEQUENCE [LARGE SCALE GENOMIC DNA]</scope>
    <source>
        <strain evidence="3 4">XC_2019</strain>
        <tissue evidence="3">Muscle</tissue>
    </source>
</reference>
<evidence type="ECO:0000256" key="2">
    <source>
        <dbReference type="SAM" id="SignalP"/>
    </source>
</evidence>
<dbReference type="Proteomes" id="UP001434883">
    <property type="component" value="Unassembled WGS sequence"/>
</dbReference>